<evidence type="ECO:0000313" key="1">
    <source>
        <dbReference type="EMBL" id="GFE07172.1"/>
    </source>
</evidence>
<dbReference type="Proteomes" id="UP000435837">
    <property type="component" value="Unassembled WGS sequence"/>
</dbReference>
<sequence length="230" mass="24407">MIRRMLRRCGNAPSALSAEDQAVVDAFRAMLAAVRHPELWTPGCAQDVAVKVGPFIERARPRSGDDHGPDLIAVSLAHPDTPHAAAYLHGHNLGYTDKGWLRCETAAILDVWQPAYAMLTHAAADLPLPDDVGMAPAHYGVHVEARRSDGTCYTLLRLGPYTQVRHADRDAARLNAKVEGEADTATPGLAARAVAAPFDVSDRAAYNDPYETDAAVLLAAAVEGAGAATA</sequence>
<dbReference type="AlphaFoldDB" id="A0A640S9H4"/>
<organism evidence="1 2">
    <name type="scientific">Streptomyces caniferus</name>
    <dbReference type="NCBI Taxonomy" id="285557"/>
    <lineage>
        <taxon>Bacteria</taxon>
        <taxon>Bacillati</taxon>
        <taxon>Actinomycetota</taxon>
        <taxon>Actinomycetes</taxon>
        <taxon>Kitasatosporales</taxon>
        <taxon>Streptomycetaceae</taxon>
        <taxon>Streptomyces</taxon>
    </lineage>
</organism>
<protein>
    <submittedName>
        <fullName evidence="1">Uncharacterized protein</fullName>
    </submittedName>
</protein>
<dbReference type="OrthoDB" id="4205006at2"/>
<proteinExistence type="predicted"/>
<gene>
    <name evidence="1" type="ORF">Scani_34400</name>
</gene>
<dbReference type="RefSeq" id="WP_159476317.1">
    <property type="nucleotide sequence ID" value="NZ_BAAATH010000025.1"/>
</dbReference>
<evidence type="ECO:0000313" key="2">
    <source>
        <dbReference type="Proteomes" id="UP000435837"/>
    </source>
</evidence>
<accession>A0A640S9H4</accession>
<dbReference type="EMBL" id="BLIN01000004">
    <property type="protein sequence ID" value="GFE07172.1"/>
    <property type="molecule type" value="Genomic_DNA"/>
</dbReference>
<comment type="caution">
    <text evidence="1">The sequence shown here is derived from an EMBL/GenBank/DDBJ whole genome shotgun (WGS) entry which is preliminary data.</text>
</comment>
<name>A0A640S9H4_9ACTN</name>
<reference evidence="1 2" key="1">
    <citation type="submission" date="2019-12" db="EMBL/GenBank/DDBJ databases">
        <title>Whole genome shotgun sequence of Streptomyces caniferus NBRC 15389.</title>
        <authorList>
            <person name="Ichikawa N."/>
            <person name="Kimura A."/>
            <person name="Kitahashi Y."/>
            <person name="Komaki H."/>
            <person name="Tamura T."/>
        </authorList>
    </citation>
    <scope>NUCLEOTIDE SEQUENCE [LARGE SCALE GENOMIC DNA]</scope>
    <source>
        <strain evidence="1 2">NBRC 15389</strain>
    </source>
</reference>